<comment type="caution">
    <text evidence="1">The sequence shown here is derived from an EMBL/GenBank/DDBJ whole genome shotgun (WGS) entry which is preliminary data.</text>
</comment>
<evidence type="ECO:0000313" key="1">
    <source>
        <dbReference type="EMBL" id="MDT0618310.1"/>
    </source>
</evidence>
<dbReference type="RefSeq" id="WP_311658407.1">
    <property type="nucleotide sequence ID" value="NZ_JAVRHY010000005.1"/>
</dbReference>
<gene>
    <name evidence="1" type="ORF">RM531_07465</name>
</gene>
<evidence type="ECO:0000313" key="2">
    <source>
        <dbReference type="Proteomes" id="UP001259982"/>
    </source>
</evidence>
<organism evidence="1 2">
    <name type="scientific">Spectribacter acetivorans</name>
    <dbReference type="NCBI Taxonomy" id="3075603"/>
    <lineage>
        <taxon>Bacteria</taxon>
        <taxon>Pseudomonadati</taxon>
        <taxon>Pseudomonadota</taxon>
        <taxon>Gammaproteobacteria</taxon>
        <taxon>Salinisphaerales</taxon>
        <taxon>Salinisphaeraceae</taxon>
        <taxon>Spectribacter</taxon>
    </lineage>
</organism>
<reference evidence="1 2" key="1">
    <citation type="submission" date="2023-09" db="EMBL/GenBank/DDBJ databases">
        <authorList>
            <person name="Rey-Velasco X."/>
        </authorList>
    </citation>
    <scope>NUCLEOTIDE SEQUENCE [LARGE SCALE GENOMIC DNA]</scope>
    <source>
        <strain evidence="1 2">P385</strain>
    </source>
</reference>
<name>A0ABU3B770_9GAMM</name>
<sequence length="293" mass="33147">MLNRQVNDAVKALDDGRWGPLAALIQHVRRHESWRDEFRNFSDWINHQAAAHGLSQARCWRYKASGAYYETLRERHTGLPELKDLPAGISAEALELLEKLERVAQKGLIEEMTVRALAGDMPIRELKQVWATYKPALQANSPGDAVEGARQLEADCVLALSKQRAWTGHQNPVRCHVYRSVPDSTNRREFDAVALVQGDRTAEAEVHVFEIKLASKSAEAQWKFQAWSKEADFCWAVTNATQPLQILERLEPHVGLLALIDGQLNVSRSAIRQETDQTLTPFVRTLLLRALRS</sequence>
<protein>
    <submittedName>
        <fullName evidence="1">Uncharacterized protein</fullName>
    </submittedName>
</protein>
<dbReference type="Proteomes" id="UP001259982">
    <property type="component" value="Unassembled WGS sequence"/>
</dbReference>
<dbReference type="EMBL" id="JAVRHY010000005">
    <property type="protein sequence ID" value="MDT0618310.1"/>
    <property type="molecule type" value="Genomic_DNA"/>
</dbReference>
<accession>A0ABU3B770</accession>
<proteinExistence type="predicted"/>
<keyword evidence="2" id="KW-1185">Reference proteome</keyword>